<evidence type="ECO:0000313" key="1">
    <source>
        <dbReference type="EMBL" id="VDK80129.1"/>
    </source>
</evidence>
<reference evidence="1 2" key="2">
    <citation type="submission" date="2018-11" db="EMBL/GenBank/DDBJ databases">
        <authorList>
            <consortium name="Pathogen Informatics"/>
        </authorList>
    </citation>
    <scope>NUCLEOTIDE SEQUENCE [LARGE SCALE GENOMIC DNA]</scope>
</reference>
<dbReference type="WBParaSite" id="ASIM_0002147401-mRNA-1">
    <property type="protein sequence ID" value="ASIM_0002147401-mRNA-1"/>
    <property type="gene ID" value="ASIM_0002147401"/>
</dbReference>
<name>A0A0M3KKE4_ANISI</name>
<dbReference type="AlphaFoldDB" id="A0A0M3KKE4"/>
<gene>
    <name evidence="1" type="ORF">ASIM_LOCUS20842</name>
</gene>
<protein>
    <submittedName>
        <fullName evidence="3">POX domain-containing protein</fullName>
    </submittedName>
</protein>
<dbReference type="Proteomes" id="UP000267096">
    <property type="component" value="Unassembled WGS sequence"/>
</dbReference>
<accession>A0A0M3KKE4</accession>
<keyword evidence="2" id="KW-1185">Reference proteome</keyword>
<organism evidence="3">
    <name type="scientific">Anisakis simplex</name>
    <name type="common">Herring worm</name>
    <dbReference type="NCBI Taxonomy" id="6269"/>
    <lineage>
        <taxon>Eukaryota</taxon>
        <taxon>Metazoa</taxon>
        <taxon>Ecdysozoa</taxon>
        <taxon>Nematoda</taxon>
        <taxon>Chromadorea</taxon>
        <taxon>Rhabditida</taxon>
        <taxon>Spirurina</taxon>
        <taxon>Ascaridomorpha</taxon>
        <taxon>Ascaridoidea</taxon>
        <taxon>Anisakidae</taxon>
        <taxon>Anisakis</taxon>
        <taxon>Anisakis simplex complex</taxon>
    </lineage>
</organism>
<proteinExistence type="predicted"/>
<dbReference type="EMBL" id="UYRR01040916">
    <property type="protein sequence ID" value="VDK80129.1"/>
    <property type="molecule type" value="Genomic_DNA"/>
</dbReference>
<sequence>MPREGLIPYNSTTNANSTAYGPKFSSQSEVIVDSTSPVDGVVQSMPREGLILYNSTTNANATPYGPKFSSQSEVIVECGRGLFEMGRVLSGKSAASVVSEGSVGSFSNESATTQLDYLRLKSEHRKLQNHLEICFRRSQ</sequence>
<evidence type="ECO:0000313" key="2">
    <source>
        <dbReference type="Proteomes" id="UP000267096"/>
    </source>
</evidence>
<reference evidence="3" key="1">
    <citation type="submission" date="2017-02" db="UniProtKB">
        <authorList>
            <consortium name="WormBaseParasite"/>
        </authorList>
    </citation>
    <scope>IDENTIFICATION</scope>
</reference>
<evidence type="ECO:0000313" key="3">
    <source>
        <dbReference type="WBParaSite" id="ASIM_0002147401-mRNA-1"/>
    </source>
</evidence>